<dbReference type="RefSeq" id="WP_194214294.1">
    <property type="nucleotide sequence ID" value="NZ_CP061205.1"/>
</dbReference>
<evidence type="ECO:0000313" key="2">
    <source>
        <dbReference type="EMBL" id="MFC3051501.1"/>
    </source>
</evidence>
<proteinExistence type="predicted"/>
<feature type="chain" id="PRO_5046123387" description="Flagellar protein FliL" evidence="1">
    <location>
        <begin position="21"/>
        <end position="138"/>
    </location>
</feature>
<evidence type="ECO:0000313" key="3">
    <source>
        <dbReference type="Proteomes" id="UP001595444"/>
    </source>
</evidence>
<gene>
    <name evidence="2" type="ORF">ACFOKA_06255</name>
</gene>
<evidence type="ECO:0008006" key="4">
    <source>
        <dbReference type="Google" id="ProtNLM"/>
    </source>
</evidence>
<keyword evidence="1" id="KW-0732">Signal</keyword>
<organism evidence="2 3">
    <name type="scientific">Kordiimonas pumila</name>
    <dbReference type="NCBI Taxonomy" id="2161677"/>
    <lineage>
        <taxon>Bacteria</taxon>
        <taxon>Pseudomonadati</taxon>
        <taxon>Pseudomonadota</taxon>
        <taxon>Alphaproteobacteria</taxon>
        <taxon>Kordiimonadales</taxon>
        <taxon>Kordiimonadaceae</taxon>
        <taxon>Kordiimonas</taxon>
    </lineage>
</organism>
<dbReference type="Proteomes" id="UP001595444">
    <property type="component" value="Unassembled WGS sequence"/>
</dbReference>
<evidence type="ECO:0000256" key="1">
    <source>
        <dbReference type="SAM" id="SignalP"/>
    </source>
</evidence>
<sequence length="138" mass="15508">MRTGLLIFAFLLSSIFMPFAAASEEENSGEVPTEGKYKITLEPFNFAVIKRGRVEGQANLQLVLELDDGKDYEDINNQIPRIRSDISIALTDLARQQFSVDRPVDPDLVSAYLTPFLDYRLGKGKVEVFVIKAIIEPK</sequence>
<protein>
    <recommendedName>
        <fullName evidence="4">Flagellar protein FliL</fullName>
    </recommendedName>
</protein>
<accession>A0ABV7D3A9</accession>
<comment type="caution">
    <text evidence="2">The sequence shown here is derived from an EMBL/GenBank/DDBJ whole genome shotgun (WGS) entry which is preliminary data.</text>
</comment>
<feature type="signal peptide" evidence="1">
    <location>
        <begin position="1"/>
        <end position="20"/>
    </location>
</feature>
<name>A0ABV7D3A9_9PROT</name>
<dbReference type="EMBL" id="JBHRSL010000003">
    <property type="protein sequence ID" value="MFC3051501.1"/>
    <property type="molecule type" value="Genomic_DNA"/>
</dbReference>
<keyword evidence="3" id="KW-1185">Reference proteome</keyword>
<reference evidence="3" key="1">
    <citation type="journal article" date="2019" name="Int. J. Syst. Evol. Microbiol.">
        <title>The Global Catalogue of Microorganisms (GCM) 10K type strain sequencing project: providing services to taxonomists for standard genome sequencing and annotation.</title>
        <authorList>
            <consortium name="The Broad Institute Genomics Platform"/>
            <consortium name="The Broad Institute Genome Sequencing Center for Infectious Disease"/>
            <person name="Wu L."/>
            <person name="Ma J."/>
        </authorList>
    </citation>
    <scope>NUCLEOTIDE SEQUENCE [LARGE SCALE GENOMIC DNA]</scope>
    <source>
        <strain evidence="3">KCTC 62164</strain>
    </source>
</reference>